<dbReference type="PANTHER" id="PTHR19134:SF449">
    <property type="entry name" value="TYROSINE-PROTEIN PHOSPHATASE 1"/>
    <property type="match status" value="1"/>
</dbReference>
<feature type="region of interest" description="Disordered" evidence="2">
    <location>
        <begin position="419"/>
        <end position="450"/>
    </location>
</feature>
<dbReference type="InterPro" id="IPR000387">
    <property type="entry name" value="Tyr_Pase_dom"/>
</dbReference>
<feature type="compositionally biased region" description="Low complexity" evidence="2">
    <location>
        <begin position="419"/>
        <end position="431"/>
    </location>
</feature>
<dbReference type="SMART" id="SM00404">
    <property type="entry name" value="PTPc_motif"/>
    <property type="match status" value="1"/>
</dbReference>
<dbReference type="InterPro" id="IPR003595">
    <property type="entry name" value="Tyr_Pase_cat"/>
</dbReference>
<dbReference type="GO" id="GO:0004725">
    <property type="term" value="F:protein tyrosine phosphatase activity"/>
    <property type="evidence" value="ECO:0007669"/>
    <property type="project" value="InterPro"/>
</dbReference>
<feature type="compositionally biased region" description="Acidic residues" evidence="2">
    <location>
        <begin position="258"/>
        <end position="272"/>
    </location>
</feature>
<feature type="compositionally biased region" description="Acidic residues" evidence="2">
    <location>
        <begin position="522"/>
        <end position="534"/>
    </location>
</feature>
<evidence type="ECO:0000259" key="4">
    <source>
        <dbReference type="PROSITE" id="PS50056"/>
    </source>
</evidence>
<organism evidence="5 6">
    <name type="scientific">Exophiala viscosa</name>
    <dbReference type="NCBI Taxonomy" id="2486360"/>
    <lineage>
        <taxon>Eukaryota</taxon>
        <taxon>Fungi</taxon>
        <taxon>Dikarya</taxon>
        <taxon>Ascomycota</taxon>
        <taxon>Pezizomycotina</taxon>
        <taxon>Eurotiomycetes</taxon>
        <taxon>Chaetothyriomycetidae</taxon>
        <taxon>Chaetothyriales</taxon>
        <taxon>Herpotrichiellaceae</taxon>
        <taxon>Exophiala</taxon>
    </lineage>
</organism>
<dbReference type="InterPro" id="IPR016130">
    <property type="entry name" value="Tyr_Pase_AS"/>
</dbReference>
<feature type="domain" description="Tyrosine specific protein phosphatases" evidence="4">
    <location>
        <begin position="361"/>
        <end position="474"/>
    </location>
</feature>
<feature type="domain" description="Tyrosine-protein phosphatase" evidence="3">
    <location>
        <begin position="131"/>
        <end position="483"/>
    </location>
</feature>
<dbReference type="EMBL" id="MU404353">
    <property type="protein sequence ID" value="KAI1614373.1"/>
    <property type="molecule type" value="Genomic_DNA"/>
</dbReference>
<accession>A0AAN6DZR7</accession>
<dbReference type="SUPFAM" id="SSF52799">
    <property type="entry name" value="(Phosphotyrosine protein) phosphatases II"/>
    <property type="match status" value="1"/>
</dbReference>
<dbReference type="SMART" id="SM00194">
    <property type="entry name" value="PTPc"/>
    <property type="match status" value="1"/>
</dbReference>
<reference evidence="5" key="1">
    <citation type="journal article" date="2022" name="bioRxiv">
        <title>Deciphering the potential niche of two novel black yeast fungi from a biological soil crust based on their genomes, phenotypes, and melanin regulation.</title>
        <authorList>
            <consortium name="DOE Joint Genome Institute"/>
            <person name="Carr E.C."/>
            <person name="Barton Q."/>
            <person name="Grambo S."/>
            <person name="Sullivan M."/>
            <person name="Renfro C.M."/>
            <person name="Kuo A."/>
            <person name="Pangilinan J."/>
            <person name="Lipzen A."/>
            <person name="Keymanesh K."/>
            <person name="Savage E."/>
            <person name="Barry K."/>
            <person name="Grigoriev I.V."/>
            <person name="Riekhof W.R."/>
            <person name="Harris S.S."/>
        </authorList>
    </citation>
    <scope>NUCLEOTIDE SEQUENCE</scope>
    <source>
        <strain evidence="5">JF 03-4F</strain>
    </source>
</reference>
<comment type="caution">
    <text evidence="5">The sequence shown here is derived from an EMBL/GenBank/DDBJ whole genome shotgun (WGS) entry which is preliminary data.</text>
</comment>
<sequence length="596" mass="66249">MPQSLAISNTPSSSSIKRQRSQELPVSGSRPPSSGQTPPNAAIAEGDLSGRGMSVKIPPYLDKNRASEYTAWQCLSFGRANGLQSASAHRYAEISAAFQDLEWKQRFRLQHAFHYPESPFRVDRSHTVISRNRYGNVQPWDSARVKLKKPIGGSDYVNASPIKLTSHGSKPKQHSVVAPTSSADQIATDSEIEYRYVATQGPKEGQFSHFWHMVMQESDEVGVVIMLTQLYEGNKEKCAQYFPADMDNPTIVLPAHEEENEDEGDLTDDGDPFLDFPKSSADTDSLGTDTESDTPHSEQAATDGVQRQCGTVSLLSLTYDASTGCEVRILELKIEDEIKLIHHYLFNHWPDFGKPEAEDRRALIELTKVSKAVAGDSPRIVHCSAGVGRTGTWIAMDYLLSELEAERLVEAPSYMSLSKSTSSTSVNRSGTWGKSGPPKPSTPETREEDDLIWETVNSLREQRMMMVMNELQFSFLYEVLRDAFMDKYAQKETGPVVKDVQEPSPKVARKESSQRGMYESVQNEEAEEDEDAMDDAASNSEAETEIMEKDKGEQADSSGKAAEPEVEDSYAVVAPAAIREGQMKQEQNEVRDHEVK</sequence>
<dbReference type="InterPro" id="IPR050348">
    <property type="entry name" value="Protein-Tyr_Phosphatase"/>
</dbReference>
<name>A0AAN6DZR7_9EURO</name>
<comment type="similarity">
    <text evidence="1">Belongs to the protein-tyrosine phosphatase family. Non-receptor class subfamily.</text>
</comment>
<dbReference type="AlphaFoldDB" id="A0AAN6DZR7"/>
<feature type="compositionally biased region" description="Basic and acidic residues" evidence="2">
    <location>
        <begin position="581"/>
        <end position="596"/>
    </location>
</feature>
<feature type="region of interest" description="Disordered" evidence="2">
    <location>
        <begin position="258"/>
        <end position="305"/>
    </location>
</feature>
<keyword evidence="6" id="KW-1185">Reference proteome</keyword>
<dbReference type="InterPro" id="IPR029021">
    <property type="entry name" value="Prot-tyrosine_phosphatase-like"/>
</dbReference>
<evidence type="ECO:0000313" key="5">
    <source>
        <dbReference type="EMBL" id="KAI1614373.1"/>
    </source>
</evidence>
<dbReference type="Gene3D" id="3.90.190.10">
    <property type="entry name" value="Protein tyrosine phosphatase superfamily"/>
    <property type="match status" value="1"/>
</dbReference>
<feature type="compositionally biased region" description="Polar residues" evidence="2">
    <location>
        <begin position="280"/>
        <end position="289"/>
    </location>
</feature>
<dbReference type="PANTHER" id="PTHR19134">
    <property type="entry name" value="RECEPTOR-TYPE TYROSINE-PROTEIN PHOSPHATASE"/>
    <property type="match status" value="1"/>
</dbReference>
<dbReference type="PROSITE" id="PS50056">
    <property type="entry name" value="TYR_PHOSPHATASE_2"/>
    <property type="match status" value="1"/>
</dbReference>
<dbReference type="InterPro" id="IPR000242">
    <property type="entry name" value="PTP_cat"/>
</dbReference>
<dbReference type="Pfam" id="PF00102">
    <property type="entry name" value="Y_phosphatase"/>
    <property type="match status" value="2"/>
</dbReference>
<protein>
    <submittedName>
        <fullName evidence="5">Protein-tyrosine phosphatase</fullName>
    </submittedName>
</protein>
<feature type="compositionally biased region" description="Polar residues" evidence="2">
    <location>
        <begin position="1"/>
        <end position="16"/>
    </location>
</feature>
<feature type="region of interest" description="Disordered" evidence="2">
    <location>
        <begin position="495"/>
        <end position="596"/>
    </location>
</feature>
<feature type="region of interest" description="Disordered" evidence="2">
    <location>
        <begin position="1"/>
        <end position="50"/>
    </location>
</feature>
<gene>
    <name evidence="5" type="ORF">EDD36DRAFT_495424</name>
</gene>
<evidence type="ECO:0000313" key="6">
    <source>
        <dbReference type="Proteomes" id="UP001203852"/>
    </source>
</evidence>
<dbReference type="PROSITE" id="PS00383">
    <property type="entry name" value="TYR_PHOSPHATASE_1"/>
    <property type="match status" value="1"/>
</dbReference>
<evidence type="ECO:0000256" key="1">
    <source>
        <dbReference type="ARBA" id="ARBA00009649"/>
    </source>
</evidence>
<proteinExistence type="inferred from homology"/>
<dbReference type="PROSITE" id="PS50055">
    <property type="entry name" value="TYR_PHOSPHATASE_PTP"/>
    <property type="match status" value="1"/>
</dbReference>
<feature type="compositionally biased region" description="Polar residues" evidence="2">
    <location>
        <begin position="30"/>
        <end position="39"/>
    </location>
</feature>
<dbReference type="Proteomes" id="UP001203852">
    <property type="component" value="Unassembled WGS sequence"/>
</dbReference>
<dbReference type="PRINTS" id="PR00700">
    <property type="entry name" value="PRTYPHPHTASE"/>
</dbReference>
<evidence type="ECO:0000256" key="2">
    <source>
        <dbReference type="SAM" id="MobiDB-lite"/>
    </source>
</evidence>
<evidence type="ECO:0000259" key="3">
    <source>
        <dbReference type="PROSITE" id="PS50055"/>
    </source>
</evidence>